<evidence type="ECO:0000313" key="3">
    <source>
        <dbReference type="EMBL" id="CAH0386025.1"/>
    </source>
</evidence>
<gene>
    <name evidence="3" type="ORF">BEMITA_LOCUS5191</name>
</gene>
<sequence length="370" mass="43354">MIGCRFFPKIKRLTTVAFSSGPEKLPSKFVIEDLNLYHKKNIQKYEKKADQCTPQFLERMKKRYSLKAQERIDFSSLAEQYPKVPAIVEYTSKELKIPPKHIMSALQEAPELADIAPAKWATCFGHLTQYGFAKQGILKMVTDYPGLLLFEEKELEDSMYNWMRIQFGESRLLPLLVNNPMFLALGEQDIDDRIPPLREYLEGRRSRLAKLLMNSPQVMFKKWEDVKIIMDYLVEPMRIPKSQIARSGVFRYNLFHLRCRFLFLYKTGVYIITKYNADPLETPKHPQLTDIVDTHEQKFVYKIAGLSLIEYEVFKEMMYAHEIYDDRDFLKPKDTYGLVNPSLSVNDQIPVSARMQKKRPKPEPPIVDSF</sequence>
<keyword evidence="2" id="KW-0809">Transit peptide</keyword>
<keyword evidence="4" id="KW-1185">Reference proteome</keyword>
<dbReference type="EMBL" id="OU963864">
    <property type="protein sequence ID" value="CAH0386025.1"/>
    <property type="molecule type" value="Genomic_DNA"/>
</dbReference>
<evidence type="ECO:0000256" key="2">
    <source>
        <dbReference type="ARBA" id="ARBA00022946"/>
    </source>
</evidence>
<reference evidence="3" key="1">
    <citation type="submission" date="2021-12" db="EMBL/GenBank/DDBJ databases">
        <authorList>
            <person name="King R."/>
        </authorList>
    </citation>
    <scope>NUCLEOTIDE SEQUENCE</scope>
</reference>
<dbReference type="InterPro" id="IPR003690">
    <property type="entry name" value="MTERF"/>
</dbReference>
<evidence type="ECO:0000256" key="1">
    <source>
        <dbReference type="ARBA" id="ARBA00007692"/>
    </source>
</evidence>
<proteinExistence type="inferred from homology"/>
<comment type="similarity">
    <text evidence="1">Belongs to the mTERF family.</text>
</comment>
<dbReference type="KEGG" id="btab:109043334"/>
<evidence type="ECO:0000313" key="4">
    <source>
        <dbReference type="Proteomes" id="UP001152759"/>
    </source>
</evidence>
<protein>
    <submittedName>
        <fullName evidence="3">Uncharacterized protein</fullName>
    </submittedName>
</protein>
<dbReference type="Gene3D" id="1.25.70.10">
    <property type="entry name" value="Transcription termination factor 3, mitochondrial"/>
    <property type="match status" value="1"/>
</dbReference>
<dbReference type="Pfam" id="PF02536">
    <property type="entry name" value="mTERF"/>
    <property type="match status" value="1"/>
</dbReference>
<dbReference type="AlphaFoldDB" id="A0A9P0EZW5"/>
<dbReference type="Proteomes" id="UP001152759">
    <property type="component" value="Chromosome 3"/>
</dbReference>
<dbReference type="InterPro" id="IPR038538">
    <property type="entry name" value="MTERF_sf"/>
</dbReference>
<accession>A0A9P0EZW5</accession>
<name>A0A9P0EZW5_BEMTA</name>
<organism evidence="3 4">
    <name type="scientific">Bemisia tabaci</name>
    <name type="common">Sweetpotato whitefly</name>
    <name type="synonym">Aleurodes tabaci</name>
    <dbReference type="NCBI Taxonomy" id="7038"/>
    <lineage>
        <taxon>Eukaryota</taxon>
        <taxon>Metazoa</taxon>
        <taxon>Ecdysozoa</taxon>
        <taxon>Arthropoda</taxon>
        <taxon>Hexapoda</taxon>
        <taxon>Insecta</taxon>
        <taxon>Pterygota</taxon>
        <taxon>Neoptera</taxon>
        <taxon>Paraneoptera</taxon>
        <taxon>Hemiptera</taxon>
        <taxon>Sternorrhyncha</taxon>
        <taxon>Aleyrodoidea</taxon>
        <taxon>Aleyrodidae</taxon>
        <taxon>Aleyrodinae</taxon>
        <taxon>Bemisia</taxon>
    </lineage>
</organism>
<dbReference type="GO" id="GO:0003676">
    <property type="term" value="F:nucleic acid binding"/>
    <property type="evidence" value="ECO:0007669"/>
    <property type="project" value="InterPro"/>
</dbReference>